<keyword evidence="1" id="KW-0479">Metal-binding</keyword>
<dbReference type="GO" id="GO:0043161">
    <property type="term" value="P:proteasome-mediated ubiquitin-dependent protein catabolic process"/>
    <property type="evidence" value="ECO:0007669"/>
    <property type="project" value="TreeGrafter"/>
</dbReference>
<dbReference type="InterPro" id="IPR001841">
    <property type="entry name" value="Znf_RING"/>
</dbReference>
<keyword evidence="2 4" id="KW-0863">Zinc-finger</keyword>
<dbReference type="GO" id="GO:0061630">
    <property type="term" value="F:ubiquitin protein ligase activity"/>
    <property type="evidence" value="ECO:0007669"/>
    <property type="project" value="TreeGrafter"/>
</dbReference>
<feature type="region of interest" description="Disordered" evidence="5">
    <location>
        <begin position="95"/>
        <end position="130"/>
    </location>
</feature>
<sequence>MLDHCKVLKLTCNHVFHEGCLLPWFESRSTCPMCRSKVEMQRSGDPGTSLQELPQTEEMNEEEIENPDAGNEIDMHCRRLMTESEQLIPLQETLVRNEEDELQEPLIESEENTNASGNVDCDLEDEFRVS</sequence>
<feature type="domain" description="RING-type" evidence="6">
    <location>
        <begin position="10"/>
        <end position="35"/>
    </location>
</feature>
<protein>
    <recommendedName>
        <fullName evidence="6">RING-type domain-containing protein</fullName>
    </recommendedName>
</protein>
<accession>A0A6A0H235</accession>
<dbReference type="GO" id="GO:0012505">
    <property type="term" value="C:endomembrane system"/>
    <property type="evidence" value="ECO:0007669"/>
    <property type="project" value="TreeGrafter"/>
</dbReference>
<evidence type="ECO:0000256" key="4">
    <source>
        <dbReference type="PROSITE-ProRule" id="PRU00175"/>
    </source>
</evidence>
<feature type="compositionally biased region" description="Acidic residues" evidence="5">
    <location>
        <begin position="98"/>
        <end position="111"/>
    </location>
</feature>
<dbReference type="Proteomes" id="UP000711488">
    <property type="component" value="Unassembled WGS sequence"/>
</dbReference>
<dbReference type="InterPro" id="IPR050731">
    <property type="entry name" value="HRD1_E3_ubiq-ligases"/>
</dbReference>
<dbReference type="PANTHER" id="PTHR22763">
    <property type="entry name" value="RING ZINC FINGER PROTEIN"/>
    <property type="match status" value="1"/>
</dbReference>
<organism evidence="7">
    <name type="scientific">Hyalella azteca</name>
    <name type="common">Amphipod</name>
    <dbReference type="NCBI Taxonomy" id="294128"/>
    <lineage>
        <taxon>Eukaryota</taxon>
        <taxon>Metazoa</taxon>
        <taxon>Ecdysozoa</taxon>
        <taxon>Arthropoda</taxon>
        <taxon>Crustacea</taxon>
        <taxon>Multicrustacea</taxon>
        <taxon>Malacostraca</taxon>
        <taxon>Eumalacostraca</taxon>
        <taxon>Peracarida</taxon>
        <taxon>Amphipoda</taxon>
        <taxon>Senticaudata</taxon>
        <taxon>Talitrida</taxon>
        <taxon>Talitroidea</taxon>
        <taxon>Hyalellidae</taxon>
        <taxon>Hyalella</taxon>
    </lineage>
</organism>
<dbReference type="AlphaFoldDB" id="A0A6A0H235"/>
<feature type="region of interest" description="Disordered" evidence="5">
    <location>
        <begin position="39"/>
        <end position="70"/>
    </location>
</feature>
<dbReference type="InterPro" id="IPR013083">
    <property type="entry name" value="Znf_RING/FYVE/PHD"/>
</dbReference>
<dbReference type="SUPFAM" id="SSF57850">
    <property type="entry name" value="RING/U-box"/>
    <property type="match status" value="1"/>
</dbReference>
<evidence type="ECO:0000256" key="3">
    <source>
        <dbReference type="ARBA" id="ARBA00022833"/>
    </source>
</evidence>
<dbReference type="Pfam" id="PF13639">
    <property type="entry name" value="zf-RING_2"/>
    <property type="match status" value="1"/>
</dbReference>
<evidence type="ECO:0000256" key="2">
    <source>
        <dbReference type="ARBA" id="ARBA00022771"/>
    </source>
</evidence>
<evidence type="ECO:0000313" key="7">
    <source>
        <dbReference type="EMBL" id="KAA0196075.1"/>
    </source>
</evidence>
<proteinExistence type="predicted"/>
<dbReference type="PROSITE" id="PS50089">
    <property type="entry name" value="ZF_RING_2"/>
    <property type="match status" value="1"/>
</dbReference>
<dbReference type="GO" id="GO:0008270">
    <property type="term" value="F:zinc ion binding"/>
    <property type="evidence" value="ECO:0007669"/>
    <property type="project" value="UniProtKB-KW"/>
</dbReference>
<evidence type="ECO:0000259" key="6">
    <source>
        <dbReference type="PROSITE" id="PS50089"/>
    </source>
</evidence>
<comment type="caution">
    <text evidence="7">The sequence shown here is derived from an EMBL/GenBank/DDBJ whole genome shotgun (WGS) entry which is preliminary data.</text>
</comment>
<reference evidence="7" key="3">
    <citation type="submission" date="2019-06" db="EMBL/GenBank/DDBJ databases">
        <authorList>
            <person name="Poynton C."/>
            <person name="Hasenbein S."/>
            <person name="Benoit J.B."/>
            <person name="Sepulveda M.S."/>
            <person name="Poelchau M.F."/>
            <person name="Murali S.C."/>
            <person name="Chen S."/>
            <person name="Glastad K.M."/>
            <person name="Werren J.H."/>
            <person name="Vineis J.H."/>
            <person name="Bowen J.L."/>
            <person name="Friedrich M."/>
            <person name="Jones J."/>
            <person name="Robertson H.M."/>
            <person name="Feyereisen R."/>
            <person name="Mechler-Hickson A."/>
            <person name="Mathers N."/>
            <person name="Lee C.E."/>
            <person name="Colbourne J.K."/>
            <person name="Biales A."/>
            <person name="Johnston J.S."/>
            <person name="Wellborn G.A."/>
            <person name="Rosendale A.J."/>
            <person name="Cridge A.G."/>
            <person name="Munoz-Torres M.C."/>
            <person name="Bain P.A."/>
            <person name="Manny A.R."/>
            <person name="Major K.M."/>
            <person name="Lambert F.N."/>
            <person name="Vulpe C.D."/>
            <person name="Tuck P."/>
            <person name="Blalock B.J."/>
            <person name="Lin Y.-Y."/>
            <person name="Smith M.E."/>
            <person name="Ochoa-Acuna H."/>
            <person name="Chen M.-J.M."/>
            <person name="Childers C.P."/>
            <person name="Qu J."/>
            <person name="Dugan S."/>
            <person name="Lee S.L."/>
            <person name="Chao H."/>
            <person name="Dinh H."/>
            <person name="Han Y."/>
            <person name="Doddapaneni H."/>
            <person name="Worley K.C."/>
            <person name="Muzny D.M."/>
            <person name="Gibbs R.A."/>
            <person name="Richards S."/>
        </authorList>
    </citation>
    <scope>NUCLEOTIDE SEQUENCE</scope>
    <source>
        <strain evidence="7">HAZT.00-mixed</strain>
        <tissue evidence="7">Whole organism</tissue>
    </source>
</reference>
<gene>
    <name evidence="7" type="ORF">HAZT_HAZT010149</name>
</gene>
<evidence type="ECO:0000256" key="5">
    <source>
        <dbReference type="SAM" id="MobiDB-lite"/>
    </source>
</evidence>
<dbReference type="PANTHER" id="PTHR22763:SF192">
    <property type="entry name" value="RING-TYPE DOMAIN-CONTAINING PROTEIN"/>
    <property type="match status" value="1"/>
</dbReference>
<dbReference type="EMBL" id="JQDR03009153">
    <property type="protein sequence ID" value="KAA0196075.1"/>
    <property type="molecule type" value="Genomic_DNA"/>
</dbReference>
<feature type="compositionally biased region" description="Acidic residues" evidence="5">
    <location>
        <begin position="121"/>
        <end position="130"/>
    </location>
</feature>
<name>A0A6A0H235_HYAAZ</name>
<reference evidence="7" key="2">
    <citation type="journal article" date="2018" name="Environ. Sci. Technol.">
        <title>The Toxicogenome of Hyalella azteca: A Model for Sediment Ecotoxicology and Evolutionary Toxicology.</title>
        <authorList>
            <person name="Poynton H.C."/>
            <person name="Hasenbein S."/>
            <person name="Benoit J.B."/>
            <person name="Sepulveda M.S."/>
            <person name="Poelchau M.F."/>
            <person name="Hughes D.S.T."/>
            <person name="Murali S.C."/>
            <person name="Chen S."/>
            <person name="Glastad K.M."/>
            <person name="Goodisman M.A.D."/>
            <person name="Werren J.H."/>
            <person name="Vineis J.H."/>
            <person name="Bowen J.L."/>
            <person name="Friedrich M."/>
            <person name="Jones J."/>
            <person name="Robertson H.M."/>
            <person name="Feyereisen R."/>
            <person name="Mechler-Hickson A."/>
            <person name="Mathers N."/>
            <person name="Lee C.E."/>
            <person name="Colbourne J.K."/>
            <person name="Biales A."/>
            <person name="Johnston J.S."/>
            <person name="Wellborn G.A."/>
            <person name="Rosendale A.J."/>
            <person name="Cridge A.G."/>
            <person name="Munoz-Torres M.C."/>
            <person name="Bain P.A."/>
            <person name="Manny A.R."/>
            <person name="Major K.M."/>
            <person name="Lambert F.N."/>
            <person name="Vulpe C.D."/>
            <person name="Tuck P."/>
            <person name="Blalock B.J."/>
            <person name="Lin Y.Y."/>
            <person name="Smith M.E."/>
            <person name="Ochoa-Acuna H."/>
            <person name="Chen M.M."/>
            <person name="Childers C.P."/>
            <person name="Qu J."/>
            <person name="Dugan S."/>
            <person name="Lee S.L."/>
            <person name="Chao H."/>
            <person name="Dinh H."/>
            <person name="Han Y."/>
            <person name="Doddapaneni H."/>
            <person name="Worley K.C."/>
            <person name="Muzny D.M."/>
            <person name="Gibbs R.A."/>
            <person name="Richards S."/>
        </authorList>
    </citation>
    <scope>NUCLEOTIDE SEQUENCE</scope>
    <source>
        <strain evidence="7">HAZT.00-mixed</strain>
        <tissue evidence="7">Whole organism</tissue>
    </source>
</reference>
<reference evidence="7" key="1">
    <citation type="submission" date="2014-08" db="EMBL/GenBank/DDBJ databases">
        <authorList>
            <person name="Murali S."/>
            <person name="Richards S."/>
            <person name="Bandaranaike D."/>
            <person name="Bellair M."/>
            <person name="Blankenburg K."/>
            <person name="Chao H."/>
            <person name="Dinh H."/>
            <person name="Doddapaneni H."/>
            <person name="Dugan-Rocha S."/>
            <person name="Elkadiri S."/>
            <person name="Gnanaolivu R."/>
            <person name="Hughes D."/>
            <person name="Lee S."/>
            <person name="Li M."/>
            <person name="Ming W."/>
            <person name="Munidasa M."/>
            <person name="Muniz J."/>
            <person name="Nguyen L."/>
            <person name="Osuji N."/>
            <person name="Pu L.-L."/>
            <person name="Puazo M."/>
            <person name="Skinner E."/>
            <person name="Qu C."/>
            <person name="Quiroz J."/>
            <person name="Raj R."/>
            <person name="Weissenberger G."/>
            <person name="Xin Y."/>
            <person name="Zou X."/>
            <person name="Han Y."/>
            <person name="Worley K."/>
            <person name="Muzny D."/>
            <person name="Gibbs R."/>
        </authorList>
    </citation>
    <scope>NUCLEOTIDE SEQUENCE</scope>
    <source>
        <strain evidence="7">HAZT.00-mixed</strain>
        <tissue evidence="7">Whole organism</tissue>
    </source>
</reference>
<dbReference type="OrthoDB" id="8062037at2759"/>
<dbReference type="Gene3D" id="3.30.40.10">
    <property type="entry name" value="Zinc/RING finger domain, C3HC4 (zinc finger)"/>
    <property type="match status" value="1"/>
</dbReference>
<keyword evidence="3" id="KW-0862">Zinc</keyword>
<evidence type="ECO:0000256" key="1">
    <source>
        <dbReference type="ARBA" id="ARBA00022723"/>
    </source>
</evidence>